<evidence type="ECO:0000313" key="2">
    <source>
        <dbReference type="EMBL" id="KAL3341447.1"/>
    </source>
</evidence>
<organism evidence="2 3">
    <name type="scientific">Solanum stoloniferum</name>
    <dbReference type="NCBI Taxonomy" id="62892"/>
    <lineage>
        <taxon>Eukaryota</taxon>
        <taxon>Viridiplantae</taxon>
        <taxon>Streptophyta</taxon>
        <taxon>Embryophyta</taxon>
        <taxon>Tracheophyta</taxon>
        <taxon>Spermatophyta</taxon>
        <taxon>Magnoliopsida</taxon>
        <taxon>eudicotyledons</taxon>
        <taxon>Gunneridae</taxon>
        <taxon>Pentapetalae</taxon>
        <taxon>asterids</taxon>
        <taxon>lamiids</taxon>
        <taxon>Solanales</taxon>
        <taxon>Solanaceae</taxon>
        <taxon>Solanoideae</taxon>
        <taxon>Solaneae</taxon>
        <taxon>Solanum</taxon>
    </lineage>
</organism>
<sequence>MAGSGCDNREKVEQVLRQVGGDVDAAIEFLIAEQGSEDQLNANDNSYSLASTSKGSPGEHAIKSEDSPCKEGSSDCSVKGASDKHTSQENEKKIPRNKACPCGSKKKYKSCCGSVTGNHPTSYTVNHTIDYGKGRRDKKQGKKVPPVNVTTSKQSDARPPDMGALCI</sequence>
<feature type="compositionally biased region" description="Polar residues" evidence="1">
    <location>
        <begin position="37"/>
        <end position="55"/>
    </location>
</feature>
<feature type="compositionally biased region" description="Basic and acidic residues" evidence="1">
    <location>
        <begin position="81"/>
        <end position="94"/>
    </location>
</feature>
<dbReference type="AlphaFoldDB" id="A0ABD2SBF8"/>
<feature type="region of interest" description="Disordered" evidence="1">
    <location>
        <begin position="127"/>
        <end position="167"/>
    </location>
</feature>
<dbReference type="InterPro" id="IPR004027">
    <property type="entry name" value="SEC_C_motif"/>
</dbReference>
<dbReference type="Proteomes" id="UP001627284">
    <property type="component" value="Unassembled WGS sequence"/>
</dbReference>
<feature type="region of interest" description="Disordered" evidence="1">
    <location>
        <begin position="35"/>
        <end position="105"/>
    </location>
</feature>
<feature type="compositionally biased region" description="Basic and acidic residues" evidence="1">
    <location>
        <begin position="60"/>
        <end position="73"/>
    </location>
</feature>
<evidence type="ECO:0000313" key="3">
    <source>
        <dbReference type="Proteomes" id="UP001627284"/>
    </source>
</evidence>
<reference evidence="2 3" key="1">
    <citation type="submission" date="2024-05" db="EMBL/GenBank/DDBJ databases">
        <title>De novo assembly of an allotetraploid wild potato.</title>
        <authorList>
            <person name="Hosaka A.J."/>
        </authorList>
    </citation>
    <scope>NUCLEOTIDE SEQUENCE [LARGE SCALE GENOMIC DNA]</scope>
    <source>
        <tissue evidence="2">Young leaves</tissue>
    </source>
</reference>
<gene>
    <name evidence="2" type="ORF">AABB24_025810</name>
</gene>
<dbReference type="EMBL" id="JBJKTR010000015">
    <property type="protein sequence ID" value="KAL3341447.1"/>
    <property type="molecule type" value="Genomic_DNA"/>
</dbReference>
<accession>A0ABD2SBF8</accession>
<evidence type="ECO:0000256" key="1">
    <source>
        <dbReference type="SAM" id="MobiDB-lite"/>
    </source>
</evidence>
<dbReference type="SUPFAM" id="SSF103642">
    <property type="entry name" value="Sec-C motif"/>
    <property type="match status" value="1"/>
</dbReference>
<dbReference type="Gene3D" id="3.10.450.50">
    <property type="match status" value="1"/>
</dbReference>
<dbReference type="Pfam" id="PF02810">
    <property type="entry name" value="SEC-C"/>
    <property type="match status" value="1"/>
</dbReference>
<protein>
    <submittedName>
        <fullName evidence="2">Uncharacterized protein</fullName>
    </submittedName>
</protein>
<comment type="caution">
    <text evidence="2">The sequence shown here is derived from an EMBL/GenBank/DDBJ whole genome shotgun (WGS) entry which is preliminary data.</text>
</comment>
<keyword evidence="3" id="KW-1185">Reference proteome</keyword>
<proteinExistence type="predicted"/>
<name>A0ABD2SBF8_9SOLN</name>